<dbReference type="OrthoDB" id="9802328at2"/>
<evidence type="ECO:0000259" key="7">
    <source>
        <dbReference type="Pfam" id="PF00155"/>
    </source>
</evidence>
<evidence type="ECO:0000256" key="1">
    <source>
        <dbReference type="ARBA" id="ARBA00001933"/>
    </source>
</evidence>
<evidence type="ECO:0000313" key="8">
    <source>
        <dbReference type="EMBL" id="SHG60813.1"/>
    </source>
</evidence>
<name>A0A1M5L8R9_9FIRM</name>
<protein>
    <recommendedName>
        <fullName evidence="6">Aminotransferase</fullName>
        <ecNumber evidence="6">2.6.1.-</ecNumber>
    </recommendedName>
</protein>
<feature type="domain" description="Aminotransferase class I/classII large" evidence="7">
    <location>
        <begin position="32"/>
        <end position="380"/>
    </location>
</feature>
<dbReference type="InterPro" id="IPR015422">
    <property type="entry name" value="PyrdxlP-dep_Trfase_small"/>
</dbReference>
<dbReference type="SUPFAM" id="SSF53383">
    <property type="entry name" value="PLP-dependent transferases"/>
    <property type="match status" value="1"/>
</dbReference>
<evidence type="ECO:0000256" key="5">
    <source>
        <dbReference type="ARBA" id="ARBA00022898"/>
    </source>
</evidence>
<evidence type="ECO:0000256" key="6">
    <source>
        <dbReference type="RuleBase" id="RU000481"/>
    </source>
</evidence>
<dbReference type="EC" id="2.6.1.-" evidence="6"/>
<reference evidence="9" key="1">
    <citation type="submission" date="2016-11" db="EMBL/GenBank/DDBJ databases">
        <authorList>
            <person name="Varghese N."/>
            <person name="Submissions S."/>
        </authorList>
    </citation>
    <scope>NUCLEOTIDE SEQUENCE [LARGE SCALE GENOMIC DNA]</scope>
    <source>
        <strain evidence="9">DSM 11003</strain>
    </source>
</reference>
<dbReference type="AlphaFoldDB" id="A0A1M5L8R9"/>
<dbReference type="InterPro" id="IPR015424">
    <property type="entry name" value="PyrdxlP-dep_Trfase"/>
</dbReference>
<dbReference type="FunFam" id="3.40.640.10:FF:000033">
    <property type="entry name" value="Aspartate aminotransferase"/>
    <property type="match status" value="1"/>
</dbReference>
<dbReference type="GO" id="GO:0008483">
    <property type="term" value="F:transaminase activity"/>
    <property type="evidence" value="ECO:0007669"/>
    <property type="project" value="UniProtKB-KW"/>
</dbReference>
<dbReference type="PROSITE" id="PS00105">
    <property type="entry name" value="AA_TRANSFER_CLASS_1"/>
    <property type="match status" value="1"/>
</dbReference>
<comment type="similarity">
    <text evidence="2 6">Belongs to the class-I pyridoxal-phosphate-dependent aminotransferase family.</text>
</comment>
<dbReference type="Proteomes" id="UP000242329">
    <property type="component" value="Unassembled WGS sequence"/>
</dbReference>
<keyword evidence="4 6" id="KW-0808">Transferase</keyword>
<dbReference type="Pfam" id="PF00155">
    <property type="entry name" value="Aminotran_1_2"/>
    <property type="match status" value="1"/>
</dbReference>
<organism evidence="8 9">
    <name type="scientific">Thermosyntropha lipolytica DSM 11003</name>
    <dbReference type="NCBI Taxonomy" id="1123382"/>
    <lineage>
        <taxon>Bacteria</taxon>
        <taxon>Bacillati</taxon>
        <taxon>Bacillota</taxon>
        <taxon>Clostridia</taxon>
        <taxon>Eubacteriales</taxon>
        <taxon>Syntrophomonadaceae</taxon>
        <taxon>Thermosyntropha</taxon>
    </lineage>
</organism>
<dbReference type="CDD" id="cd00609">
    <property type="entry name" value="AAT_like"/>
    <property type="match status" value="1"/>
</dbReference>
<evidence type="ECO:0000256" key="3">
    <source>
        <dbReference type="ARBA" id="ARBA00022576"/>
    </source>
</evidence>
<dbReference type="InterPro" id="IPR004839">
    <property type="entry name" value="Aminotransferase_I/II_large"/>
</dbReference>
<dbReference type="GO" id="GO:0006520">
    <property type="term" value="P:amino acid metabolic process"/>
    <property type="evidence" value="ECO:0007669"/>
    <property type="project" value="InterPro"/>
</dbReference>
<dbReference type="Gene3D" id="3.40.640.10">
    <property type="entry name" value="Type I PLP-dependent aspartate aminotransferase-like (Major domain)"/>
    <property type="match status" value="1"/>
</dbReference>
<dbReference type="PANTHER" id="PTHR46383:SF3">
    <property type="entry name" value="ASPARTATE AMINOTRANSFERASE-RELATED"/>
    <property type="match status" value="1"/>
</dbReference>
<dbReference type="InterPro" id="IPR004838">
    <property type="entry name" value="NHTrfase_class1_PyrdxlP-BS"/>
</dbReference>
<dbReference type="STRING" id="1123382.SAMN02745221_00580"/>
<evidence type="ECO:0000313" key="9">
    <source>
        <dbReference type="Proteomes" id="UP000242329"/>
    </source>
</evidence>
<dbReference type="Gene3D" id="3.90.1150.10">
    <property type="entry name" value="Aspartate Aminotransferase, domain 1"/>
    <property type="match status" value="1"/>
</dbReference>
<accession>A0A1M5L8R9</accession>
<keyword evidence="5" id="KW-0663">Pyridoxal phosphate</keyword>
<dbReference type="RefSeq" id="WP_073089716.1">
    <property type="nucleotide sequence ID" value="NZ_FQWY01000007.1"/>
</dbReference>
<evidence type="ECO:0000256" key="4">
    <source>
        <dbReference type="ARBA" id="ARBA00022679"/>
    </source>
</evidence>
<evidence type="ECO:0000256" key="2">
    <source>
        <dbReference type="ARBA" id="ARBA00007441"/>
    </source>
</evidence>
<dbReference type="EMBL" id="FQWY01000007">
    <property type="protein sequence ID" value="SHG60813.1"/>
    <property type="molecule type" value="Genomic_DNA"/>
</dbReference>
<keyword evidence="3 6" id="KW-0032">Aminotransferase</keyword>
<dbReference type="PANTHER" id="PTHR46383">
    <property type="entry name" value="ASPARTATE AMINOTRANSFERASE"/>
    <property type="match status" value="1"/>
</dbReference>
<dbReference type="GO" id="GO:0030170">
    <property type="term" value="F:pyridoxal phosphate binding"/>
    <property type="evidence" value="ECO:0007669"/>
    <property type="project" value="InterPro"/>
</dbReference>
<dbReference type="InterPro" id="IPR050596">
    <property type="entry name" value="AspAT/PAT-like"/>
</dbReference>
<proteinExistence type="inferred from homology"/>
<comment type="cofactor">
    <cofactor evidence="1 6">
        <name>pyridoxal 5'-phosphate</name>
        <dbReference type="ChEBI" id="CHEBI:597326"/>
    </cofactor>
</comment>
<keyword evidence="9" id="KW-1185">Reference proteome</keyword>
<gene>
    <name evidence="8" type="ORF">SAMN02745221_00580</name>
</gene>
<dbReference type="InterPro" id="IPR015421">
    <property type="entry name" value="PyrdxlP-dep_Trfase_major"/>
</dbReference>
<sequence>MNSMQNYLADTVKSIPPSGIRRFFDLVTQTKGVISLGVGEPDFVTPWHIREACFYALEKGYTMYTSNSGLLELREEIANYMKKKIGVEYSPQREILITIGVSEAVDLALRALLNPGDEVLVPEPSFVSYAPGTVLAYGKAVSVPTYFEDEYRLKPEVLEKYITPRSKILILAYPNNPTGGIMEKEDLEKLRDLIIKNDLIVISDEIYAELTYNGGHVSIASLPGMRDRTIVLNGFSKAYAMTGWRIGYACGHPDIIAAMTKIHQYTIMCAPIMSQMAAIEALRHGESEMRRMVDDYNNRRKIILSGFKEIGLDCFEPKGAFYAFPSIKISGMSSEEFCEKLLMEEKVAVVPGNAFGANGEGHIRCCYAASIKNIEIAIERMGNFLARHRKG</sequence>